<name>A0A1E7EXQ4_9STRA</name>
<keyword evidence="4" id="KW-1185">Reference proteome</keyword>
<proteinExistence type="predicted"/>
<gene>
    <name evidence="3" type="ORF">FRACYDRAFT_211595</name>
</gene>
<feature type="domain" description="Helicase-associated" evidence="2">
    <location>
        <begin position="30"/>
        <end position="96"/>
    </location>
</feature>
<dbReference type="Pfam" id="PF03457">
    <property type="entry name" value="HA"/>
    <property type="match status" value="3"/>
</dbReference>
<dbReference type="InterPro" id="IPR005114">
    <property type="entry name" value="Helicase_assoc"/>
</dbReference>
<feature type="domain" description="Helicase-associated" evidence="2">
    <location>
        <begin position="104"/>
        <end position="170"/>
    </location>
</feature>
<organism evidence="3 4">
    <name type="scientific">Fragilariopsis cylindrus CCMP1102</name>
    <dbReference type="NCBI Taxonomy" id="635003"/>
    <lineage>
        <taxon>Eukaryota</taxon>
        <taxon>Sar</taxon>
        <taxon>Stramenopiles</taxon>
        <taxon>Ochrophyta</taxon>
        <taxon>Bacillariophyta</taxon>
        <taxon>Bacillariophyceae</taxon>
        <taxon>Bacillariophycidae</taxon>
        <taxon>Bacillariales</taxon>
        <taxon>Bacillariaceae</taxon>
        <taxon>Fragilariopsis</taxon>
    </lineage>
</organism>
<accession>A0A1E7EXQ4</accession>
<evidence type="ECO:0000313" key="3">
    <source>
        <dbReference type="EMBL" id="OEU10818.1"/>
    </source>
</evidence>
<dbReference type="PANTHER" id="PTHR33418">
    <property type="entry name" value="HELICASE-ASSOCIATED"/>
    <property type="match status" value="1"/>
</dbReference>
<dbReference type="InParanoid" id="A0A1E7EXQ4"/>
<dbReference type="KEGG" id="fcy:FRACYDRAFT_211595"/>
<dbReference type="Gene3D" id="6.10.140.530">
    <property type="match status" value="3"/>
</dbReference>
<dbReference type="PANTHER" id="PTHR33418:SF1">
    <property type="entry name" value="HELICASE-ASSOCIATED DOMAIN-CONTAINING PROTEIN"/>
    <property type="match status" value="1"/>
</dbReference>
<dbReference type="EMBL" id="KV784370">
    <property type="protein sequence ID" value="OEU10818.1"/>
    <property type="molecule type" value="Genomic_DNA"/>
</dbReference>
<reference evidence="3 4" key="1">
    <citation type="submission" date="2016-09" db="EMBL/GenBank/DDBJ databases">
        <title>Extensive genetic diversity and differential bi-allelic expression allows diatom success in the polar Southern Ocean.</title>
        <authorList>
            <consortium name="DOE Joint Genome Institute"/>
            <person name="Mock T."/>
            <person name="Otillar R.P."/>
            <person name="Strauss J."/>
            <person name="Dupont C."/>
            <person name="Frickenhaus S."/>
            <person name="Maumus F."/>
            <person name="Mcmullan M."/>
            <person name="Sanges R."/>
            <person name="Schmutz J."/>
            <person name="Toseland A."/>
            <person name="Valas R."/>
            <person name="Veluchamy A."/>
            <person name="Ward B.J."/>
            <person name="Allen A."/>
            <person name="Barry K."/>
            <person name="Falciatore A."/>
            <person name="Ferrante M."/>
            <person name="Fortunato A.E."/>
            <person name="Gloeckner G."/>
            <person name="Gruber A."/>
            <person name="Hipkin R."/>
            <person name="Janech M."/>
            <person name="Kroth P."/>
            <person name="Leese F."/>
            <person name="Lindquist E."/>
            <person name="Lyon B.R."/>
            <person name="Martin J."/>
            <person name="Mayer C."/>
            <person name="Parker M."/>
            <person name="Quesneville H."/>
            <person name="Raymond J."/>
            <person name="Uhlig C."/>
            <person name="Valentin K.U."/>
            <person name="Worden A.Z."/>
            <person name="Armbrust E.V."/>
            <person name="Bowler C."/>
            <person name="Green B."/>
            <person name="Moulton V."/>
            <person name="Van Oosterhout C."/>
            <person name="Grigoriev I."/>
        </authorList>
    </citation>
    <scope>NUCLEOTIDE SEQUENCE [LARGE SCALE GENOMIC DNA]</scope>
    <source>
        <strain evidence="3 4">CCMP1102</strain>
    </source>
</reference>
<sequence length="341" mass="39919">MTRAKERSCALSNVSISKRYPKRQGDKKNYTFNERLAQLADYKEKTGDCNVPFDFKGYKNLGSWVSHQRQQYKLHKQNKSSSKMKERFCALEKLGFDFELGLRHTFNERLAQLADYKEKTGDCNVPNSFKGHNNLGMWVYNQRQQYKLHKQNKSSSKMKERFCALEKLDFDFERKLNHGFKERLAQLVDYKEKTGDCNVPNSFKGHKNLGRWVAHERQQYKLYKENKPNSMTKERICELEKINFGCRKTTNSRPWLSLLAQKENDDNKVVLVNPSFPTLVVPPAETVRSNNDIDEKDDDGNIYRTEEDTRDDNSEKDSGSGGWRDLSDDYYGSDDDNCLVF</sequence>
<dbReference type="AlphaFoldDB" id="A0A1E7EXQ4"/>
<protein>
    <recommendedName>
        <fullName evidence="2">Helicase-associated domain-containing protein</fullName>
    </recommendedName>
</protein>
<feature type="compositionally biased region" description="Basic and acidic residues" evidence="1">
    <location>
        <begin position="299"/>
        <end position="318"/>
    </location>
</feature>
<feature type="region of interest" description="Disordered" evidence="1">
    <location>
        <begin position="287"/>
        <end position="335"/>
    </location>
</feature>
<feature type="domain" description="Helicase-associated" evidence="2">
    <location>
        <begin position="180"/>
        <end position="244"/>
    </location>
</feature>
<evidence type="ECO:0000313" key="4">
    <source>
        <dbReference type="Proteomes" id="UP000095751"/>
    </source>
</evidence>
<evidence type="ECO:0000256" key="1">
    <source>
        <dbReference type="SAM" id="MobiDB-lite"/>
    </source>
</evidence>
<dbReference type="Proteomes" id="UP000095751">
    <property type="component" value="Unassembled WGS sequence"/>
</dbReference>
<evidence type="ECO:0000259" key="2">
    <source>
        <dbReference type="Pfam" id="PF03457"/>
    </source>
</evidence>